<evidence type="ECO:0000313" key="3">
    <source>
        <dbReference type="Proteomes" id="UP001139207"/>
    </source>
</evidence>
<dbReference type="RefSeq" id="WP_244804271.1">
    <property type="nucleotide sequence ID" value="NZ_JALIEA010000012.1"/>
</dbReference>
<dbReference type="CDD" id="cd00565">
    <property type="entry name" value="Ubl_ThiS"/>
    <property type="match status" value="1"/>
</dbReference>
<reference evidence="2" key="1">
    <citation type="submission" date="2022-04" db="EMBL/GenBank/DDBJ databases">
        <title>Corynebacterium kalidii LD5P10.</title>
        <authorList>
            <person name="Sun J.Q."/>
        </authorList>
    </citation>
    <scope>NUCLEOTIDE SEQUENCE</scope>
    <source>
        <strain evidence="2">LD5P10</strain>
    </source>
</reference>
<feature type="region of interest" description="Disordered" evidence="1">
    <location>
        <begin position="1"/>
        <end position="24"/>
    </location>
</feature>
<evidence type="ECO:0000256" key="1">
    <source>
        <dbReference type="SAM" id="MobiDB-lite"/>
    </source>
</evidence>
<dbReference type="InterPro" id="IPR003749">
    <property type="entry name" value="ThiS/MoaD-like"/>
</dbReference>
<dbReference type="AlphaFoldDB" id="A0A9X2B298"/>
<gene>
    <name evidence="2" type="primary">thiS</name>
    <name evidence="2" type="ORF">MUN33_07490</name>
</gene>
<dbReference type="InterPro" id="IPR012675">
    <property type="entry name" value="Beta-grasp_dom_sf"/>
</dbReference>
<dbReference type="SUPFAM" id="SSF54285">
    <property type="entry name" value="MoaD/ThiS"/>
    <property type="match status" value="1"/>
</dbReference>
<dbReference type="EMBL" id="JALIEA010000012">
    <property type="protein sequence ID" value="MCJ7858555.1"/>
    <property type="molecule type" value="Genomic_DNA"/>
</dbReference>
<dbReference type="Gene3D" id="3.10.20.30">
    <property type="match status" value="1"/>
</dbReference>
<comment type="caution">
    <text evidence="2">The sequence shown here is derived from an EMBL/GenBank/DDBJ whole genome shotgun (WGS) entry which is preliminary data.</text>
</comment>
<dbReference type="PANTHER" id="PTHR34472:SF1">
    <property type="entry name" value="SULFUR CARRIER PROTEIN THIS"/>
    <property type="match status" value="1"/>
</dbReference>
<sequence length="81" mass="8417">MSDTMPDTMPTTVRVNGEERPVTASTTVGDIVHEVTGQNPESGELGLAVALDAAIVPRSRWATTGVHDGAEIEIITAMQGG</sequence>
<dbReference type="NCBIfam" id="TIGR01683">
    <property type="entry name" value="thiS"/>
    <property type="match status" value="1"/>
</dbReference>
<dbReference type="InterPro" id="IPR016155">
    <property type="entry name" value="Mopterin_synth/thiamin_S_b"/>
</dbReference>
<keyword evidence="3" id="KW-1185">Reference proteome</keyword>
<organism evidence="2 3">
    <name type="scientific">Corynebacterium kalidii</name>
    <dbReference type="NCBI Taxonomy" id="2931982"/>
    <lineage>
        <taxon>Bacteria</taxon>
        <taxon>Bacillati</taxon>
        <taxon>Actinomycetota</taxon>
        <taxon>Actinomycetes</taxon>
        <taxon>Mycobacteriales</taxon>
        <taxon>Corynebacteriaceae</taxon>
        <taxon>Corynebacterium</taxon>
    </lineage>
</organism>
<dbReference type="InterPro" id="IPR010035">
    <property type="entry name" value="Thi_S"/>
</dbReference>
<proteinExistence type="predicted"/>
<evidence type="ECO:0000313" key="2">
    <source>
        <dbReference type="EMBL" id="MCJ7858555.1"/>
    </source>
</evidence>
<dbReference type="Proteomes" id="UP001139207">
    <property type="component" value="Unassembled WGS sequence"/>
</dbReference>
<feature type="compositionally biased region" description="Low complexity" evidence="1">
    <location>
        <begin position="1"/>
        <end position="12"/>
    </location>
</feature>
<dbReference type="Pfam" id="PF02597">
    <property type="entry name" value="ThiS"/>
    <property type="match status" value="1"/>
</dbReference>
<protein>
    <submittedName>
        <fullName evidence="2">Sulfur carrier protein ThiS</fullName>
    </submittedName>
</protein>
<name>A0A9X2B298_9CORY</name>
<dbReference type="PANTHER" id="PTHR34472">
    <property type="entry name" value="SULFUR CARRIER PROTEIN THIS"/>
    <property type="match status" value="1"/>
</dbReference>
<accession>A0A9X2B298</accession>